<evidence type="ECO:0000256" key="2">
    <source>
        <dbReference type="ARBA" id="ARBA00022670"/>
    </source>
</evidence>
<dbReference type="PROSITE" id="PS00640">
    <property type="entry name" value="THIOL_PROTEASE_ASN"/>
    <property type="match status" value="1"/>
</dbReference>
<dbReference type="Pfam" id="PF00625">
    <property type="entry name" value="Guanylate_kin"/>
    <property type="match status" value="1"/>
</dbReference>
<feature type="domain" description="WW" evidence="10">
    <location>
        <begin position="245"/>
        <end position="278"/>
    </location>
</feature>
<feature type="region of interest" description="Disordered" evidence="9">
    <location>
        <begin position="699"/>
        <end position="721"/>
    </location>
</feature>
<dbReference type="GO" id="GO:0008234">
    <property type="term" value="F:cysteine-type peptidase activity"/>
    <property type="evidence" value="ECO:0007669"/>
    <property type="project" value="UniProtKB-KW"/>
</dbReference>
<dbReference type="Gene3D" id="3.90.70.10">
    <property type="entry name" value="Cysteine proteinases"/>
    <property type="match status" value="1"/>
</dbReference>
<dbReference type="PANTHER" id="PTHR10316">
    <property type="entry name" value="MEMBRANE ASSOCIATED GUANYLATE KINASE-RELATED"/>
    <property type="match status" value="1"/>
</dbReference>
<keyword evidence="2" id="KW-0645">Protease</keyword>
<keyword evidence="8" id="KW-1015">Disulfide bond</keyword>
<dbReference type="InterPro" id="IPR039417">
    <property type="entry name" value="Peptidase_C1A_papain-like"/>
</dbReference>
<dbReference type="Gene3D" id="2.30.42.10">
    <property type="match status" value="6"/>
</dbReference>
<accession>A0AAV7KK51</accession>
<evidence type="ECO:0000259" key="12">
    <source>
        <dbReference type="PROSITE" id="PS50106"/>
    </source>
</evidence>
<dbReference type="SMART" id="SM00072">
    <property type="entry name" value="GuKc"/>
    <property type="match status" value="1"/>
</dbReference>
<dbReference type="Gene3D" id="2.20.70.10">
    <property type="match status" value="1"/>
</dbReference>
<dbReference type="Gene3D" id="3.30.63.10">
    <property type="entry name" value="Guanylate Kinase phosphate binding domain"/>
    <property type="match status" value="1"/>
</dbReference>
<dbReference type="SMART" id="SM00848">
    <property type="entry name" value="Inhibitor_I29"/>
    <property type="match status" value="1"/>
</dbReference>
<dbReference type="PANTHER" id="PTHR10316:SF40">
    <property type="entry name" value="LD27118P"/>
    <property type="match status" value="1"/>
</dbReference>
<dbReference type="Pfam" id="PF00112">
    <property type="entry name" value="Peptidase_C1"/>
    <property type="match status" value="1"/>
</dbReference>
<dbReference type="GO" id="GO:0005737">
    <property type="term" value="C:cytoplasm"/>
    <property type="evidence" value="ECO:0007669"/>
    <property type="project" value="TreeGrafter"/>
</dbReference>
<feature type="domain" description="Guanylate kinase-like" evidence="11">
    <location>
        <begin position="109"/>
        <end position="189"/>
    </location>
</feature>
<keyword evidence="5" id="KW-0788">Thiol protease</keyword>
<evidence type="ECO:0000256" key="9">
    <source>
        <dbReference type="SAM" id="MobiDB-lite"/>
    </source>
</evidence>
<dbReference type="SMART" id="SM00228">
    <property type="entry name" value="PDZ"/>
    <property type="match status" value="6"/>
</dbReference>
<comment type="subcellular location">
    <subcellularLocation>
        <location evidence="1">Membrane</location>
        <topology evidence="1">Peripheral membrane protein</topology>
    </subcellularLocation>
</comment>
<evidence type="ECO:0000256" key="4">
    <source>
        <dbReference type="ARBA" id="ARBA00022801"/>
    </source>
</evidence>
<evidence type="ECO:0000256" key="8">
    <source>
        <dbReference type="ARBA" id="ARBA00023157"/>
    </source>
</evidence>
<dbReference type="GO" id="GO:0007165">
    <property type="term" value="P:signal transduction"/>
    <property type="evidence" value="ECO:0007669"/>
    <property type="project" value="TreeGrafter"/>
</dbReference>
<dbReference type="InterPro" id="IPR027417">
    <property type="entry name" value="P-loop_NTPase"/>
</dbReference>
<organism evidence="13 14">
    <name type="scientific">Oopsacas minuta</name>
    <dbReference type="NCBI Taxonomy" id="111878"/>
    <lineage>
        <taxon>Eukaryota</taxon>
        <taxon>Metazoa</taxon>
        <taxon>Porifera</taxon>
        <taxon>Hexactinellida</taxon>
        <taxon>Hexasterophora</taxon>
        <taxon>Lyssacinosida</taxon>
        <taxon>Leucopsacidae</taxon>
        <taxon>Oopsacas</taxon>
    </lineage>
</organism>
<dbReference type="SUPFAM" id="SSF54001">
    <property type="entry name" value="Cysteine proteinases"/>
    <property type="match status" value="1"/>
</dbReference>
<dbReference type="PROSITE" id="PS00639">
    <property type="entry name" value="THIOL_PROTEASE_HIS"/>
    <property type="match status" value="1"/>
</dbReference>
<dbReference type="InterPro" id="IPR038765">
    <property type="entry name" value="Papain-like_cys_pep_sf"/>
</dbReference>
<dbReference type="SUPFAM" id="SSF52540">
    <property type="entry name" value="P-loop containing nucleoside triphosphate hydrolases"/>
    <property type="match status" value="1"/>
</dbReference>
<feature type="region of interest" description="Disordered" evidence="9">
    <location>
        <begin position="967"/>
        <end position="986"/>
    </location>
</feature>
<dbReference type="PROSITE" id="PS50052">
    <property type="entry name" value="GUANYLATE_KINASE_2"/>
    <property type="match status" value="1"/>
</dbReference>
<dbReference type="SMART" id="SM00456">
    <property type="entry name" value="WW"/>
    <property type="match status" value="1"/>
</dbReference>
<dbReference type="CDD" id="cd02248">
    <property type="entry name" value="Peptidase_C1A"/>
    <property type="match status" value="1"/>
</dbReference>
<evidence type="ECO:0000256" key="7">
    <source>
        <dbReference type="ARBA" id="ARBA00023145"/>
    </source>
</evidence>
<gene>
    <name evidence="13" type="ORF">LOD99_10136</name>
</gene>
<dbReference type="PROSITE" id="PS50106">
    <property type="entry name" value="PDZ"/>
    <property type="match status" value="6"/>
</dbReference>
<dbReference type="InterPro" id="IPR020590">
    <property type="entry name" value="Guanylate_kinase_CS"/>
</dbReference>
<dbReference type="InterPro" id="IPR000668">
    <property type="entry name" value="Peptidase_C1A_C"/>
</dbReference>
<dbReference type="SMART" id="SM00645">
    <property type="entry name" value="Pept_C1"/>
    <property type="match status" value="1"/>
</dbReference>
<keyword evidence="7" id="KW-0865">Zymogen</keyword>
<keyword evidence="6" id="KW-0472">Membrane</keyword>
<feature type="domain" description="PDZ" evidence="12">
    <location>
        <begin position="867"/>
        <end position="930"/>
    </location>
</feature>
<feature type="domain" description="PDZ" evidence="12">
    <location>
        <begin position="1235"/>
        <end position="1317"/>
    </location>
</feature>
<dbReference type="Pfam" id="PF00595">
    <property type="entry name" value="PDZ"/>
    <property type="match status" value="5"/>
</dbReference>
<dbReference type="EMBL" id="JAKMXF010000019">
    <property type="protein sequence ID" value="KAI6661208.1"/>
    <property type="molecule type" value="Genomic_DNA"/>
</dbReference>
<dbReference type="Pfam" id="PF08246">
    <property type="entry name" value="Inhibitor_I29"/>
    <property type="match status" value="1"/>
</dbReference>
<evidence type="ECO:0000256" key="6">
    <source>
        <dbReference type="ARBA" id="ARBA00023136"/>
    </source>
</evidence>
<dbReference type="InterPro" id="IPR036034">
    <property type="entry name" value="PDZ_sf"/>
</dbReference>
<dbReference type="InterPro" id="IPR025661">
    <property type="entry name" value="Pept_asp_AS"/>
</dbReference>
<keyword evidence="4" id="KW-0378">Hydrolase</keyword>
<dbReference type="Proteomes" id="UP001165289">
    <property type="component" value="Unassembled WGS sequence"/>
</dbReference>
<evidence type="ECO:0000259" key="11">
    <source>
        <dbReference type="PROSITE" id="PS50052"/>
    </source>
</evidence>
<keyword evidence="3" id="KW-0677">Repeat</keyword>
<evidence type="ECO:0000256" key="5">
    <source>
        <dbReference type="ARBA" id="ARBA00022807"/>
    </source>
</evidence>
<keyword evidence="14" id="KW-1185">Reference proteome</keyword>
<evidence type="ECO:0000256" key="3">
    <source>
        <dbReference type="ARBA" id="ARBA00022737"/>
    </source>
</evidence>
<dbReference type="CDD" id="cd00201">
    <property type="entry name" value="WW"/>
    <property type="match status" value="1"/>
</dbReference>
<feature type="domain" description="PDZ" evidence="12">
    <location>
        <begin position="753"/>
        <end position="836"/>
    </location>
</feature>
<evidence type="ECO:0000256" key="1">
    <source>
        <dbReference type="ARBA" id="ARBA00004170"/>
    </source>
</evidence>
<dbReference type="InterPro" id="IPR001478">
    <property type="entry name" value="PDZ"/>
</dbReference>
<proteinExistence type="predicted"/>
<dbReference type="SUPFAM" id="SSF50156">
    <property type="entry name" value="PDZ domain-like"/>
    <property type="match status" value="6"/>
</dbReference>
<dbReference type="GO" id="GO:0006508">
    <property type="term" value="P:proteolysis"/>
    <property type="evidence" value="ECO:0007669"/>
    <property type="project" value="UniProtKB-KW"/>
</dbReference>
<reference evidence="13 14" key="1">
    <citation type="journal article" date="2023" name="BMC Biol.">
        <title>The compact genome of the sponge Oopsacas minuta (Hexactinellida) is lacking key metazoan core genes.</title>
        <authorList>
            <person name="Santini S."/>
            <person name="Schenkelaars Q."/>
            <person name="Jourda C."/>
            <person name="Duchesne M."/>
            <person name="Belahbib H."/>
            <person name="Rocher C."/>
            <person name="Selva M."/>
            <person name="Riesgo A."/>
            <person name="Vervoort M."/>
            <person name="Leys S.P."/>
            <person name="Kodjabachian L."/>
            <person name="Le Bivic A."/>
            <person name="Borchiellini C."/>
            <person name="Claverie J.M."/>
            <person name="Renard E."/>
        </authorList>
    </citation>
    <scope>NUCLEOTIDE SEQUENCE [LARGE SCALE GENOMIC DNA]</scope>
    <source>
        <strain evidence="13">SPO-2</strain>
    </source>
</reference>
<evidence type="ECO:0000313" key="14">
    <source>
        <dbReference type="Proteomes" id="UP001165289"/>
    </source>
</evidence>
<dbReference type="PROSITE" id="PS00856">
    <property type="entry name" value="GUANYLATE_KINASE_1"/>
    <property type="match status" value="1"/>
</dbReference>
<dbReference type="SUPFAM" id="SSF51045">
    <property type="entry name" value="WW domain"/>
    <property type="match status" value="1"/>
</dbReference>
<feature type="domain" description="PDZ" evidence="12">
    <location>
        <begin position="22"/>
        <end position="105"/>
    </location>
</feature>
<dbReference type="InterPro" id="IPR001202">
    <property type="entry name" value="WW_dom"/>
</dbReference>
<name>A0AAV7KK51_9METZ</name>
<feature type="domain" description="PDZ" evidence="12">
    <location>
        <begin position="1092"/>
        <end position="1173"/>
    </location>
</feature>
<comment type="caution">
    <text evidence="13">The sequence shown here is derived from an EMBL/GenBank/DDBJ whole genome shotgun (WGS) entry which is preliminary data.</text>
</comment>
<dbReference type="InterPro" id="IPR008145">
    <property type="entry name" value="GK/Ca_channel_bsu"/>
</dbReference>
<evidence type="ECO:0000313" key="13">
    <source>
        <dbReference type="EMBL" id="KAI6661208.1"/>
    </source>
</evidence>
<dbReference type="InterPro" id="IPR000169">
    <property type="entry name" value="Pept_cys_AS"/>
</dbReference>
<evidence type="ECO:0000259" key="10">
    <source>
        <dbReference type="PROSITE" id="PS50020"/>
    </source>
</evidence>
<dbReference type="PROSITE" id="PS50020">
    <property type="entry name" value="WW_DOMAIN_2"/>
    <property type="match status" value="1"/>
</dbReference>
<dbReference type="InterPro" id="IPR013201">
    <property type="entry name" value="Prot_inhib_I29"/>
</dbReference>
<dbReference type="PROSITE" id="PS00139">
    <property type="entry name" value="THIOL_PROTEASE_CYS"/>
    <property type="match status" value="1"/>
</dbReference>
<dbReference type="InterPro" id="IPR025660">
    <property type="entry name" value="Pept_his_AS"/>
</dbReference>
<feature type="domain" description="PDZ" evidence="12">
    <location>
        <begin position="991"/>
        <end position="1073"/>
    </location>
</feature>
<dbReference type="InterPro" id="IPR008144">
    <property type="entry name" value="Guanylate_kin-like_dom"/>
</dbReference>
<dbReference type="GO" id="GO:0016020">
    <property type="term" value="C:membrane"/>
    <property type="evidence" value="ECO:0007669"/>
    <property type="project" value="UniProtKB-SubCell"/>
</dbReference>
<protein>
    <submittedName>
        <fullName evidence="13">Cysteine proteinase 1-like isoform X1</fullName>
    </submittedName>
</protein>
<feature type="region of interest" description="Disordered" evidence="9">
    <location>
        <begin position="209"/>
        <end position="229"/>
    </location>
</feature>
<sequence>MSSFPQKKTTKVRKHWTQKLHESIIRRDGNNQFHLEIDGGASQGLFPLIISADQSRINYESGKVLPGELLLEVNNKRVAGMTARDVTSLMRRATDPISLKTVKQNSTITKDIKMYLGTRFQKDSVDYEVQECIRKNLYVRTTPCTTRPRRDGEKHGRDYYFLTREQYKMMEDRGDLLESGVFDGQLYGTPKPPENPDDGPIANVIGTPSREKPQTVTPNKLAPNMASAPGHRSLRRQANLLKNLGPLPQNWEIDYTNSGEKYFIDHNTSTTHWLDPRLRKVMKMNPLHCDDDEIMKCVLSILLLLLLLLTQGCVCHLSFDEWKVEYGRSYENENEEKLRKLIFYENIIQISLLHELHPGVTFKVNKFTDLSMDEFKKSVLMPSQPPIEYHTSLYHVPDQVEVPDQLDWRTKHVVTPVKDQGTVGTCWAFGTTGNLEGQWAIHSGTLVSLSEEQLVECDGSKDIQLHRADCGVFGGWPYLAMEYIKETGGIQSEDSYPYCSGSGHCYPCPPAGYNASLCGPPPEYCNQSQSCVAKVKPKEFVAGLKIDSVHIIPRNETIIQSSLVAYGPLSVLIDATFLQFYHSGVWETHFCNSATLDHAVLLVGYGTHKGLFDEKPYWLVKNSWGLDWGQDGYFMILRGKDMCGISQEVVTAVLNHINRRTQFENPVLQARMGQQPQAQPQYPQMQTHQVGPYPMEMQYPPPPFSQQYGPPQRDSPPRPMRLPPPIPGQLVPGFWPEGWTPDTVLSRIEGEMVITQLKNFGSGFGFVLIGGDCPGELLVIKDIMANSVAENDGILMKGDVLVRVNDQIILMCPHQDVVQLIKSVQIGAVVEIEVRRNAIYPPLRGFPTQFENMPEQQEEVGAFENIMIQIEKGHLGFGFTITDENYGQAIKSINDAERCLKLRVGDLLLQINGQNVVNMNHQNVVNILKSCPKGLVCEFIIRRELTGDVPMQIKETAGVEYQDKFYPQKNGDHEEQSPPPPIPPHDYESMEIHLHAGETGFGFAIVGGANDGLPVSVGRIIPGGSAHQDGRLQVGDEITHVNNENLYGASHQDVISLISNSSINRSILLRIIRQRDVGMQQDPAQFTRGPRIVTLEKQQDESFGFVIQSNGMDGSIISRLLDDSPAMRCRQLNLGDMIIQVNGEDVRGMTHHDVVSRIKASSQKIVLTVQEMGQDEQLEGVPEPQAIFQSSSPAHSHRFAVTQNLQSQPQQIQREPFPVAEDEEYNPQHEDEIFVIEIQKDGEGFGFSIHGGSDVGIPLRVMKIATGKAADRDGRLLANDEILEINGQGTQNMMHHDAINQIKYGGERVKLVIRRGLDF</sequence>
<dbReference type="PRINTS" id="PR00705">
    <property type="entry name" value="PAPAIN"/>
</dbReference>
<dbReference type="InterPro" id="IPR036020">
    <property type="entry name" value="WW_dom_sf"/>
</dbReference>